<dbReference type="KEGG" id="asr:WL1483_3168"/>
<dbReference type="EMBL" id="CP013067">
    <property type="protein sequence ID" value="ALP42587.1"/>
    <property type="molecule type" value="Genomic_DNA"/>
</dbReference>
<dbReference type="InterPro" id="IPR011496">
    <property type="entry name" value="O-GlcNAcase_cat"/>
</dbReference>
<evidence type="ECO:0000259" key="4">
    <source>
        <dbReference type="PROSITE" id="PS52009"/>
    </source>
</evidence>
<reference evidence="6" key="1">
    <citation type="submission" date="2015-10" db="EMBL/GenBank/DDBJ databases">
        <title>Complete Genome Sequence of Aeromonas schubertii strain WL1483.</title>
        <authorList>
            <person name="Liu L."/>
        </authorList>
    </citation>
    <scope>NUCLEOTIDE SEQUENCE [LARGE SCALE GENOMIC DNA]</scope>
    <source>
        <strain evidence="6">WL1483</strain>
    </source>
</reference>
<organism evidence="5 6">
    <name type="scientific">Aeromonas schubertii</name>
    <dbReference type="NCBI Taxonomy" id="652"/>
    <lineage>
        <taxon>Bacteria</taxon>
        <taxon>Pseudomonadati</taxon>
        <taxon>Pseudomonadota</taxon>
        <taxon>Gammaproteobacteria</taxon>
        <taxon>Aeromonadales</taxon>
        <taxon>Aeromonadaceae</taxon>
        <taxon>Aeromonas</taxon>
    </lineage>
</organism>
<evidence type="ECO:0000256" key="3">
    <source>
        <dbReference type="PROSITE-ProRule" id="PRU01353"/>
    </source>
</evidence>
<dbReference type="PROSITE" id="PS52009">
    <property type="entry name" value="GH84"/>
    <property type="match status" value="1"/>
</dbReference>
<dbReference type="SUPFAM" id="SSF51445">
    <property type="entry name" value="(Trans)glycosidases"/>
    <property type="match status" value="1"/>
</dbReference>
<evidence type="ECO:0000313" key="6">
    <source>
        <dbReference type="Proteomes" id="UP000058114"/>
    </source>
</evidence>
<dbReference type="PANTHER" id="PTHR13170:SF16">
    <property type="entry name" value="PROTEIN O-GLCNACASE"/>
    <property type="match status" value="1"/>
</dbReference>
<protein>
    <submittedName>
        <fullName evidence="5">Hyaluronidase</fullName>
    </submittedName>
</protein>
<comment type="similarity">
    <text evidence="3">Belongs to the glycosyl hydrolase 84 family.</text>
</comment>
<keyword evidence="2 3" id="KW-0326">Glycosidase</keyword>
<dbReference type="AlphaFoldDB" id="A0A0S2SLJ7"/>
<evidence type="ECO:0000256" key="1">
    <source>
        <dbReference type="ARBA" id="ARBA00022801"/>
    </source>
</evidence>
<name>A0A0S2SLJ7_9GAMM</name>
<dbReference type="Gene3D" id="3.20.20.80">
    <property type="entry name" value="Glycosidases"/>
    <property type="match status" value="1"/>
</dbReference>
<dbReference type="GO" id="GO:0015929">
    <property type="term" value="F:hexosaminidase activity"/>
    <property type="evidence" value="ECO:0007669"/>
    <property type="project" value="UniProtKB-ARBA"/>
</dbReference>
<dbReference type="GO" id="GO:1901135">
    <property type="term" value="P:carbohydrate derivative metabolic process"/>
    <property type="evidence" value="ECO:0007669"/>
    <property type="project" value="UniProtKB-ARBA"/>
</dbReference>
<feature type="domain" description="GH84" evidence="4">
    <location>
        <begin position="15"/>
        <end position="287"/>
    </location>
</feature>
<dbReference type="InterPro" id="IPR017853">
    <property type="entry name" value="GH"/>
</dbReference>
<sequence length="367" mass="40714">MPYKMLLSGGMPPAPSLGVIEGFFGRGWSWSARRHYAHWLPRHGYGFYLYAPKEDACLRKQWAEPWPEATLRELKTLAAECRANGLAFGVGLSPMGAHHDYAGKRAALEAKVRLIDAELAPDILAILFDDMKGDTPDLAARQLAIAHDIAGWSKASRLLFCPSYYSTDPILEKVFGPMPQGYLTDLGKGLDRRIEIFWTGPRVMSKCYPSDHLAQVSEWLGRQPFLWDNYPVNDGSKSSDFLYLGAFEERPARLAQELAGHAVNPMKQAALSAIPLATLPMSYRLAERCDPGQALHAALQAACGPQLGPRIEEDLPLLQEVGLSHLSAEQQDMLTRHYRPFRGQACADEILGWLGGDYAFDPDCLTD</sequence>
<dbReference type="PATRIC" id="fig|652.5.peg.1616"/>
<gene>
    <name evidence="5" type="ORF">WL1483_3168</name>
</gene>
<dbReference type="RefSeq" id="WP_060585278.1">
    <property type="nucleotide sequence ID" value="NZ_CP013067.1"/>
</dbReference>
<dbReference type="Proteomes" id="UP000058114">
    <property type="component" value="Chromosome"/>
</dbReference>
<dbReference type="PANTHER" id="PTHR13170">
    <property type="entry name" value="O-GLCNACASE"/>
    <property type="match status" value="1"/>
</dbReference>
<feature type="active site" description="Proton donor" evidence="3">
    <location>
        <position position="130"/>
    </location>
</feature>
<keyword evidence="1 3" id="KW-0378">Hydrolase</keyword>
<reference evidence="5 6" key="2">
    <citation type="journal article" date="2016" name="Genome Announc.">
        <title>Complete Genome Sequence of the Highly Virulent Aeromonas schubertii Strain WL1483, Isolated from Diseased Snakehead Fish (Channa argus) in China.</title>
        <authorList>
            <person name="Liu L."/>
            <person name="Li N."/>
            <person name="Zhang D."/>
            <person name="Fu X."/>
            <person name="Shi C."/>
            <person name="Lin Q."/>
            <person name="Hao G."/>
        </authorList>
    </citation>
    <scope>NUCLEOTIDE SEQUENCE [LARGE SCALE GENOMIC DNA]</scope>
    <source>
        <strain evidence="5 6">WL1483</strain>
    </source>
</reference>
<evidence type="ECO:0000256" key="2">
    <source>
        <dbReference type="ARBA" id="ARBA00023295"/>
    </source>
</evidence>
<accession>A0A0S2SLJ7</accession>
<dbReference type="InterPro" id="IPR051822">
    <property type="entry name" value="Glycosyl_Hydrolase_84"/>
</dbReference>
<evidence type="ECO:0000313" key="5">
    <source>
        <dbReference type="EMBL" id="ALP42587.1"/>
    </source>
</evidence>
<dbReference type="Pfam" id="PF07555">
    <property type="entry name" value="NAGidase"/>
    <property type="match status" value="1"/>
</dbReference>
<proteinExistence type="inferred from homology"/>